<dbReference type="Pfam" id="PF13590">
    <property type="entry name" value="DUF4136"/>
    <property type="match status" value="1"/>
</dbReference>
<dbReference type="InterPro" id="IPR025411">
    <property type="entry name" value="DUF4136"/>
</dbReference>
<keyword evidence="4" id="KW-1185">Reference proteome</keyword>
<accession>A0A9Y2F9P1</accession>
<evidence type="ECO:0000259" key="2">
    <source>
        <dbReference type="Pfam" id="PF13590"/>
    </source>
</evidence>
<feature type="domain" description="DUF4136" evidence="2">
    <location>
        <begin position="55"/>
        <end position="194"/>
    </location>
</feature>
<dbReference type="KEGG" id="arue:QQX03_03620"/>
<gene>
    <name evidence="3" type="ORF">QQX03_03620</name>
</gene>
<keyword evidence="1" id="KW-0732">Signal</keyword>
<dbReference type="RefSeq" id="WP_285976515.1">
    <property type="nucleotide sequence ID" value="NZ_CP127221.1"/>
</dbReference>
<dbReference type="EMBL" id="CP127221">
    <property type="protein sequence ID" value="WIW96206.1"/>
    <property type="molecule type" value="Genomic_DNA"/>
</dbReference>
<name>A0A9Y2F9P1_9SPHN</name>
<sequence>MAQMVRNSFVVLSLAGLAACASIPAPSPAEVTRFHDAAALPAAETGTVFIASAPGAEENALELSPFKSAVAQELSRLGYSEASADQAMFVAQISADSFRIGEDGGKRGPVSVGLGGSTGSYGSGVGLGIGINLGGGGSRERIGHEMRVMIRNKETNQTIWEGRAEFTASPKSEFVSPAQSATVLAEALFSEFPGNNGETVKVKASE</sequence>
<dbReference type="Proteomes" id="UP001231445">
    <property type="component" value="Chromosome"/>
</dbReference>
<evidence type="ECO:0000256" key="1">
    <source>
        <dbReference type="SAM" id="SignalP"/>
    </source>
</evidence>
<dbReference type="PROSITE" id="PS51257">
    <property type="entry name" value="PROKAR_LIPOPROTEIN"/>
    <property type="match status" value="1"/>
</dbReference>
<feature type="signal peptide" evidence="1">
    <location>
        <begin position="1"/>
        <end position="29"/>
    </location>
</feature>
<dbReference type="AlphaFoldDB" id="A0A9Y2F9P1"/>
<organism evidence="3 4">
    <name type="scientific">Altererythrobacter rubellus</name>
    <dbReference type="NCBI Taxonomy" id="2173831"/>
    <lineage>
        <taxon>Bacteria</taxon>
        <taxon>Pseudomonadati</taxon>
        <taxon>Pseudomonadota</taxon>
        <taxon>Alphaproteobacteria</taxon>
        <taxon>Sphingomonadales</taxon>
        <taxon>Erythrobacteraceae</taxon>
        <taxon>Altererythrobacter</taxon>
    </lineage>
</organism>
<feature type="chain" id="PRO_5040918940" evidence="1">
    <location>
        <begin position="30"/>
        <end position="206"/>
    </location>
</feature>
<reference evidence="3 4" key="1">
    <citation type="submission" date="2023-06" db="EMBL/GenBank/DDBJ databases">
        <title>Altererythrobacter rubellus NBRC 112769 genome.</title>
        <authorList>
            <person name="Zhang K."/>
        </authorList>
    </citation>
    <scope>NUCLEOTIDE SEQUENCE [LARGE SCALE GENOMIC DNA]</scope>
    <source>
        <strain evidence="3 4">NBRC 112769</strain>
    </source>
</reference>
<proteinExistence type="predicted"/>
<protein>
    <submittedName>
        <fullName evidence="3">DUF4136 domain-containing protein</fullName>
    </submittedName>
</protein>
<evidence type="ECO:0000313" key="3">
    <source>
        <dbReference type="EMBL" id="WIW96206.1"/>
    </source>
</evidence>
<evidence type="ECO:0000313" key="4">
    <source>
        <dbReference type="Proteomes" id="UP001231445"/>
    </source>
</evidence>